<sequence>METTTQVNGTIVSPHGHGKYLWTDGCMYIGEWYNGKTMGKGKFGWPSGATYEGEFKSGYMDGIGTYTGPSGDTYRGQCVMNLKHGHGIKSYANGDVYDGEWRRGLQEAQGNGCRYDGFWDDGFPSGNGTFKWDDGSFYVGHWSQDPEEMNVERVPPVLPSQKKLSVWNSSKRVEKPRRISVDGRVSVGLDRAFEKMNMWGSESGEGASDIDSTTRRDLDAEIET</sequence>
<dbReference type="SMART" id="SM00698">
    <property type="entry name" value="MORN"/>
    <property type="match status" value="4"/>
</dbReference>
<protein>
    <submittedName>
        <fullName evidence="3">Uncharacterized protein</fullName>
    </submittedName>
</protein>
<evidence type="ECO:0000313" key="4">
    <source>
        <dbReference type="Proteomes" id="UP000824890"/>
    </source>
</evidence>
<feature type="region of interest" description="Disordered" evidence="2">
    <location>
        <begin position="198"/>
        <end position="224"/>
    </location>
</feature>
<comment type="caution">
    <text evidence="3">The sequence shown here is derived from an EMBL/GenBank/DDBJ whole genome shotgun (WGS) entry which is preliminary data.</text>
</comment>
<proteinExistence type="predicted"/>
<evidence type="ECO:0000256" key="1">
    <source>
        <dbReference type="ARBA" id="ARBA00022737"/>
    </source>
</evidence>
<dbReference type="EMBL" id="JAGKQM010001794">
    <property type="protein sequence ID" value="KAH0851356.1"/>
    <property type="molecule type" value="Genomic_DNA"/>
</dbReference>
<evidence type="ECO:0000313" key="3">
    <source>
        <dbReference type="EMBL" id="KAH0851356.1"/>
    </source>
</evidence>
<dbReference type="Gene3D" id="2.20.110.10">
    <property type="entry name" value="Histone H3 K4-specific methyltransferase SET7/9 N-terminal domain"/>
    <property type="match status" value="1"/>
</dbReference>
<dbReference type="PANTHER" id="PTHR43215:SF14">
    <property type="entry name" value="RADIAL SPOKE HEAD 1 HOMOLOG"/>
    <property type="match status" value="1"/>
</dbReference>
<dbReference type="SUPFAM" id="SSF82185">
    <property type="entry name" value="Histone H3 K4-specific methyltransferase SET7/9 N-terminal domain"/>
    <property type="match status" value="2"/>
</dbReference>
<name>A0ABQ7X656_BRANA</name>
<dbReference type="Proteomes" id="UP000824890">
    <property type="component" value="Unassembled WGS sequence"/>
</dbReference>
<dbReference type="PANTHER" id="PTHR43215">
    <property type="entry name" value="RADIAL SPOKE HEAD 1 HOMOLOG"/>
    <property type="match status" value="1"/>
</dbReference>
<evidence type="ECO:0000256" key="2">
    <source>
        <dbReference type="SAM" id="MobiDB-lite"/>
    </source>
</evidence>
<keyword evidence="4" id="KW-1185">Reference proteome</keyword>
<dbReference type="InterPro" id="IPR003409">
    <property type="entry name" value="MORN"/>
</dbReference>
<gene>
    <name evidence="3" type="ORF">HID58_094802</name>
</gene>
<feature type="compositionally biased region" description="Basic and acidic residues" evidence="2">
    <location>
        <begin position="212"/>
        <end position="224"/>
    </location>
</feature>
<keyword evidence="1" id="KW-0677">Repeat</keyword>
<accession>A0ABQ7X656</accession>
<dbReference type="Pfam" id="PF02493">
    <property type="entry name" value="MORN"/>
    <property type="match status" value="6"/>
</dbReference>
<reference evidence="3 4" key="1">
    <citation type="submission" date="2021-05" db="EMBL/GenBank/DDBJ databases">
        <title>Genome Assembly of Synthetic Allotetraploid Brassica napus Reveals Homoeologous Exchanges between Subgenomes.</title>
        <authorList>
            <person name="Davis J.T."/>
        </authorList>
    </citation>
    <scope>NUCLEOTIDE SEQUENCE [LARGE SCALE GENOMIC DNA]</scope>
    <source>
        <strain evidence="4">cv. Da-Ae</strain>
        <tissue evidence="3">Seedling</tissue>
    </source>
</reference>
<organism evidence="3 4">
    <name type="scientific">Brassica napus</name>
    <name type="common">Rape</name>
    <dbReference type="NCBI Taxonomy" id="3708"/>
    <lineage>
        <taxon>Eukaryota</taxon>
        <taxon>Viridiplantae</taxon>
        <taxon>Streptophyta</taxon>
        <taxon>Embryophyta</taxon>
        <taxon>Tracheophyta</taxon>
        <taxon>Spermatophyta</taxon>
        <taxon>Magnoliopsida</taxon>
        <taxon>eudicotyledons</taxon>
        <taxon>Gunneridae</taxon>
        <taxon>Pentapetalae</taxon>
        <taxon>rosids</taxon>
        <taxon>malvids</taxon>
        <taxon>Brassicales</taxon>
        <taxon>Brassicaceae</taxon>
        <taxon>Brassiceae</taxon>
        <taxon>Brassica</taxon>
    </lineage>
</organism>